<dbReference type="GO" id="GO:0015203">
    <property type="term" value="F:polyamine transmembrane transporter activity"/>
    <property type="evidence" value="ECO:0007669"/>
    <property type="project" value="UniProtKB-ARBA"/>
</dbReference>
<evidence type="ECO:0000256" key="8">
    <source>
        <dbReference type="ARBA" id="ARBA00024041"/>
    </source>
</evidence>
<evidence type="ECO:0000256" key="2">
    <source>
        <dbReference type="ARBA" id="ARBA00022448"/>
    </source>
</evidence>
<keyword evidence="6 9" id="KW-1133">Transmembrane helix</keyword>
<feature type="transmembrane region" description="Helical" evidence="9">
    <location>
        <begin position="26"/>
        <end position="47"/>
    </location>
</feature>
<dbReference type="GO" id="GO:0005886">
    <property type="term" value="C:plasma membrane"/>
    <property type="evidence" value="ECO:0007669"/>
    <property type="project" value="UniProtKB-SubCell"/>
</dbReference>
<feature type="transmembrane region" description="Helical" evidence="9">
    <location>
        <begin position="212"/>
        <end position="232"/>
    </location>
</feature>
<keyword evidence="7 9" id="KW-0472">Membrane</keyword>
<feature type="transmembrane region" description="Helical" evidence="9">
    <location>
        <begin position="253"/>
        <end position="273"/>
    </location>
</feature>
<keyword evidence="4 9" id="KW-0812">Transmembrane</keyword>
<dbReference type="EMBL" id="GBRH01253697">
    <property type="protein sequence ID" value="JAD44198.1"/>
    <property type="molecule type" value="Transcribed_RNA"/>
</dbReference>
<keyword evidence="2" id="KW-0813">Transport</keyword>
<comment type="subcellular location">
    <subcellularLocation>
        <location evidence="1">Cell membrane</location>
        <topology evidence="1">Multi-pass membrane protein</topology>
    </subcellularLocation>
</comment>
<keyword evidence="5" id="KW-0769">Symport</keyword>
<dbReference type="AlphaFoldDB" id="A0A0A9A2P3"/>
<dbReference type="GO" id="GO:0015293">
    <property type="term" value="F:symporter activity"/>
    <property type="evidence" value="ECO:0007669"/>
    <property type="project" value="UniProtKB-KW"/>
</dbReference>
<reference evidence="10" key="2">
    <citation type="journal article" date="2015" name="Data Brief">
        <title>Shoot transcriptome of the giant reed, Arundo donax.</title>
        <authorList>
            <person name="Barrero R.A."/>
            <person name="Guerrero F.D."/>
            <person name="Moolhuijzen P."/>
            <person name="Goolsby J.A."/>
            <person name="Tidwell J."/>
            <person name="Bellgard S.E."/>
            <person name="Bellgard M.I."/>
        </authorList>
    </citation>
    <scope>NUCLEOTIDE SEQUENCE</scope>
    <source>
        <tissue evidence="10">Shoot tissue taken approximately 20 cm above the soil surface</tissue>
    </source>
</reference>
<evidence type="ECO:0000313" key="10">
    <source>
        <dbReference type="EMBL" id="JAD44198.1"/>
    </source>
</evidence>
<evidence type="ECO:0000256" key="5">
    <source>
        <dbReference type="ARBA" id="ARBA00022847"/>
    </source>
</evidence>
<protein>
    <recommendedName>
        <fullName evidence="11">Amino acid permease/ SLC12A domain-containing protein</fullName>
    </recommendedName>
</protein>
<evidence type="ECO:0008006" key="11">
    <source>
        <dbReference type="Google" id="ProtNLM"/>
    </source>
</evidence>
<dbReference type="PANTHER" id="PTHR45826:SF27">
    <property type="entry name" value="POLYAMINE TRANSPORTER"/>
    <property type="match status" value="1"/>
</dbReference>
<proteinExistence type="inferred from homology"/>
<name>A0A0A9A2P3_ARUDO</name>
<feature type="transmembrane region" description="Helical" evidence="9">
    <location>
        <begin position="279"/>
        <end position="298"/>
    </location>
</feature>
<feature type="transmembrane region" description="Helical" evidence="9">
    <location>
        <begin position="156"/>
        <end position="180"/>
    </location>
</feature>
<evidence type="ECO:0000256" key="4">
    <source>
        <dbReference type="ARBA" id="ARBA00022692"/>
    </source>
</evidence>
<dbReference type="PANTHER" id="PTHR45826">
    <property type="entry name" value="POLYAMINE TRANSPORTER PUT1"/>
    <property type="match status" value="1"/>
</dbReference>
<feature type="transmembrane region" description="Helical" evidence="9">
    <location>
        <begin position="59"/>
        <end position="76"/>
    </location>
</feature>
<evidence type="ECO:0000256" key="3">
    <source>
        <dbReference type="ARBA" id="ARBA00022475"/>
    </source>
</evidence>
<dbReference type="InterPro" id="IPR002293">
    <property type="entry name" value="AA/rel_permease1"/>
</dbReference>
<sequence>MPGNGGYVVWVDHAFGPLAASLMGTWKYACGAVGAAAFPALCSDYLARVAPAVSGGGGARVATIATFNVALTFLNYTGLGVVGWSVVALGLASLSPFVVMVAISVPKIRPRRWAAATAGEKDWKLFLNTLFWNLNGWDSVSTMAGEVERPGKTFPLALVSAVCMGSLGYLLPLMAAIGAIDAPPEAWGDGYFADAAGRIAGKWLKYWTEVGAALSSVGLYSATLSSAAYLLAGMADHGLIPSLFAARSPVFNTPWASVAVTGAVALGMSFLSFDSIVAATNALYSLGTVLELAAFVWLRARSWRGPTACR</sequence>
<evidence type="ECO:0000256" key="1">
    <source>
        <dbReference type="ARBA" id="ARBA00004651"/>
    </source>
</evidence>
<feature type="transmembrane region" description="Helical" evidence="9">
    <location>
        <begin position="82"/>
        <end position="103"/>
    </location>
</feature>
<evidence type="ECO:0000256" key="6">
    <source>
        <dbReference type="ARBA" id="ARBA00022989"/>
    </source>
</evidence>
<evidence type="ECO:0000256" key="9">
    <source>
        <dbReference type="SAM" id="Phobius"/>
    </source>
</evidence>
<dbReference type="Pfam" id="PF13520">
    <property type="entry name" value="AA_permease_2"/>
    <property type="match status" value="1"/>
</dbReference>
<comment type="similarity">
    <text evidence="8">Belongs to the amino acid-polyamine-organocation (APC) superfamily. Polyamine:cation symporter (PHS) (TC 2.A.3.12) family.</text>
</comment>
<accession>A0A0A9A2P3</accession>
<dbReference type="InterPro" id="IPR044566">
    <property type="entry name" value="RMV1-like"/>
</dbReference>
<dbReference type="Gene3D" id="1.20.1740.10">
    <property type="entry name" value="Amino acid/polyamine transporter I"/>
    <property type="match status" value="1"/>
</dbReference>
<evidence type="ECO:0000256" key="7">
    <source>
        <dbReference type="ARBA" id="ARBA00023136"/>
    </source>
</evidence>
<organism evidence="10">
    <name type="scientific">Arundo donax</name>
    <name type="common">Giant reed</name>
    <name type="synonym">Donax arundinaceus</name>
    <dbReference type="NCBI Taxonomy" id="35708"/>
    <lineage>
        <taxon>Eukaryota</taxon>
        <taxon>Viridiplantae</taxon>
        <taxon>Streptophyta</taxon>
        <taxon>Embryophyta</taxon>
        <taxon>Tracheophyta</taxon>
        <taxon>Spermatophyta</taxon>
        <taxon>Magnoliopsida</taxon>
        <taxon>Liliopsida</taxon>
        <taxon>Poales</taxon>
        <taxon>Poaceae</taxon>
        <taxon>PACMAD clade</taxon>
        <taxon>Arundinoideae</taxon>
        <taxon>Arundineae</taxon>
        <taxon>Arundo</taxon>
    </lineage>
</organism>
<reference evidence="10" key="1">
    <citation type="submission" date="2014-09" db="EMBL/GenBank/DDBJ databases">
        <authorList>
            <person name="Magalhaes I.L.F."/>
            <person name="Oliveira U."/>
            <person name="Santos F.R."/>
            <person name="Vidigal T.H.D.A."/>
            <person name="Brescovit A.D."/>
            <person name="Santos A.J."/>
        </authorList>
    </citation>
    <scope>NUCLEOTIDE SEQUENCE</scope>
    <source>
        <tissue evidence="10">Shoot tissue taken approximately 20 cm above the soil surface</tissue>
    </source>
</reference>
<keyword evidence="3" id="KW-1003">Cell membrane</keyword>